<dbReference type="CDD" id="cd07346">
    <property type="entry name" value="ABC_6TM_exporters"/>
    <property type="match status" value="1"/>
</dbReference>
<dbReference type="Pfam" id="PF00005">
    <property type="entry name" value="ABC_tran"/>
    <property type="match status" value="1"/>
</dbReference>
<dbReference type="SUPFAM" id="SSF90123">
    <property type="entry name" value="ABC transporter transmembrane region"/>
    <property type="match status" value="1"/>
</dbReference>
<dbReference type="GO" id="GO:0005524">
    <property type="term" value="F:ATP binding"/>
    <property type="evidence" value="ECO:0007669"/>
    <property type="project" value="UniProtKB-KW"/>
</dbReference>
<dbReference type="CDD" id="cd03228">
    <property type="entry name" value="ABCC_MRP_Like"/>
    <property type="match status" value="1"/>
</dbReference>
<dbReference type="Gene3D" id="1.20.1560.10">
    <property type="entry name" value="ABC transporter type 1, transmembrane domain"/>
    <property type="match status" value="1"/>
</dbReference>
<evidence type="ECO:0000256" key="7">
    <source>
        <dbReference type="SAM" id="Phobius"/>
    </source>
</evidence>
<evidence type="ECO:0000256" key="6">
    <source>
        <dbReference type="ARBA" id="ARBA00023136"/>
    </source>
</evidence>
<dbReference type="InterPro" id="IPR039421">
    <property type="entry name" value="Type_1_exporter"/>
</dbReference>
<keyword evidence="4 10" id="KW-0067">ATP-binding</keyword>
<dbReference type="PANTHER" id="PTHR43394">
    <property type="entry name" value="ATP-DEPENDENT PERMEASE MDL1, MITOCHONDRIAL"/>
    <property type="match status" value="1"/>
</dbReference>
<feature type="domain" description="ABC transmembrane type-1" evidence="9">
    <location>
        <begin position="8"/>
        <end position="290"/>
    </location>
</feature>
<dbReference type="SMART" id="SM00382">
    <property type="entry name" value="AAA"/>
    <property type="match status" value="1"/>
</dbReference>
<evidence type="ECO:0000256" key="2">
    <source>
        <dbReference type="ARBA" id="ARBA00022692"/>
    </source>
</evidence>
<dbReference type="Pfam" id="PF00664">
    <property type="entry name" value="ABC_membrane"/>
    <property type="match status" value="1"/>
</dbReference>
<protein>
    <submittedName>
        <fullName evidence="10">ABC transporter ATP-binding protein</fullName>
    </submittedName>
</protein>
<evidence type="ECO:0000256" key="5">
    <source>
        <dbReference type="ARBA" id="ARBA00022989"/>
    </source>
</evidence>
<dbReference type="EMBL" id="JBELOE010000061">
    <property type="protein sequence ID" value="MER2490606.1"/>
    <property type="molecule type" value="Genomic_DNA"/>
</dbReference>
<accession>A0ABV1RCF3</accession>
<gene>
    <name evidence="10" type="ORF">ABS311_01735</name>
</gene>
<evidence type="ECO:0000256" key="4">
    <source>
        <dbReference type="ARBA" id="ARBA00022840"/>
    </source>
</evidence>
<evidence type="ECO:0000313" key="10">
    <source>
        <dbReference type="EMBL" id="MER2490606.1"/>
    </source>
</evidence>
<feature type="transmembrane region" description="Helical" evidence="7">
    <location>
        <begin position="7"/>
        <end position="28"/>
    </location>
</feature>
<dbReference type="InterPro" id="IPR027417">
    <property type="entry name" value="P-loop_NTPase"/>
</dbReference>
<feature type="transmembrane region" description="Helical" evidence="7">
    <location>
        <begin position="233"/>
        <end position="254"/>
    </location>
</feature>
<feature type="transmembrane region" description="Helical" evidence="7">
    <location>
        <begin position="266"/>
        <end position="286"/>
    </location>
</feature>
<organism evidence="10 11">
    <name type="scientific">Catenovulum sediminis</name>
    <dbReference type="NCBI Taxonomy" id="1740262"/>
    <lineage>
        <taxon>Bacteria</taxon>
        <taxon>Pseudomonadati</taxon>
        <taxon>Pseudomonadota</taxon>
        <taxon>Gammaproteobacteria</taxon>
        <taxon>Alteromonadales</taxon>
        <taxon>Alteromonadaceae</taxon>
        <taxon>Catenovulum</taxon>
    </lineage>
</organism>
<dbReference type="SUPFAM" id="SSF52540">
    <property type="entry name" value="P-loop containing nucleoside triphosphate hydrolases"/>
    <property type="match status" value="1"/>
</dbReference>
<comment type="subcellular location">
    <subcellularLocation>
        <location evidence="1">Cell membrane</location>
        <topology evidence="1">Multi-pass membrane protein</topology>
    </subcellularLocation>
</comment>
<evidence type="ECO:0000259" key="9">
    <source>
        <dbReference type="PROSITE" id="PS50929"/>
    </source>
</evidence>
<reference evidence="10 11" key="1">
    <citation type="submission" date="2024-06" db="EMBL/GenBank/DDBJ databases">
        <authorList>
            <person name="Chen R.Y."/>
        </authorList>
    </citation>
    <scope>NUCLEOTIDE SEQUENCE [LARGE SCALE GENOMIC DNA]</scope>
    <source>
        <strain evidence="10 11">D2</strain>
    </source>
</reference>
<dbReference type="InterPro" id="IPR003593">
    <property type="entry name" value="AAA+_ATPase"/>
</dbReference>
<keyword evidence="5 7" id="KW-1133">Transmembrane helix</keyword>
<keyword evidence="3" id="KW-0547">Nucleotide-binding</keyword>
<dbReference type="InterPro" id="IPR011527">
    <property type="entry name" value="ABC1_TM_dom"/>
</dbReference>
<feature type="transmembrane region" description="Helical" evidence="7">
    <location>
        <begin position="117"/>
        <end position="141"/>
    </location>
</feature>
<evidence type="ECO:0000313" key="11">
    <source>
        <dbReference type="Proteomes" id="UP001467690"/>
    </source>
</evidence>
<dbReference type="Gene3D" id="3.40.50.300">
    <property type="entry name" value="P-loop containing nucleotide triphosphate hydrolases"/>
    <property type="match status" value="1"/>
</dbReference>
<dbReference type="InterPro" id="IPR036640">
    <property type="entry name" value="ABC1_TM_sf"/>
</dbReference>
<dbReference type="PROSITE" id="PS50929">
    <property type="entry name" value="ABC_TM1F"/>
    <property type="match status" value="1"/>
</dbReference>
<evidence type="ECO:0000256" key="1">
    <source>
        <dbReference type="ARBA" id="ARBA00004651"/>
    </source>
</evidence>
<name>A0ABV1RCF3_9ALTE</name>
<evidence type="ECO:0000259" key="8">
    <source>
        <dbReference type="PROSITE" id="PS50893"/>
    </source>
</evidence>
<dbReference type="InterPro" id="IPR017871">
    <property type="entry name" value="ABC_transporter-like_CS"/>
</dbReference>
<dbReference type="PROSITE" id="PS00211">
    <property type="entry name" value="ABC_TRANSPORTER_1"/>
    <property type="match status" value="1"/>
</dbReference>
<feature type="transmembrane region" description="Helical" evidence="7">
    <location>
        <begin position="48"/>
        <end position="72"/>
    </location>
</feature>
<comment type="caution">
    <text evidence="10">The sequence shown here is derived from an EMBL/GenBank/DDBJ whole genome shotgun (WGS) entry which is preliminary data.</text>
</comment>
<dbReference type="RefSeq" id="WP_350400385.1">
    <property type="nucleotide sequence ID" value="NZ_JBELOE010000061.1"/>
</dbReference>
<feature type="domain" description="ABC transporter" evidence="8">
    <location>
        <begin position="324"/>
        <end position="534"/>
    </location>
</feature>
<feature type="transmembrane region" description="Helical" evidence="7">
    <location>
        <begin position="147"/>
        <end position="167"/>
    </location>
</feature>
<sequence>MQFKKEFVLLFIFSTSSMLAYLPSPLIIQRLIDNLEQGRFEDKNELYLQITILLVVMLGAIILGYFLAIYIAKVVKRYNSSIKTNIYKAVVYAKYQELSKISETDIQARATRDVDSIGYLTPVGLSTLSVELLKLIFLIGLLFYTNLYLTLSLLIMLPISFFIFKYFSAPLYNLSKNSHETFSDYNSKILEAFSSVRECQVDNSFEYHTQKVQERIDESEGAKFNWTIVNRKINVLMSSLPIIVSVLVWAIGGSKVIDSTMTLGEVMAYMIFLSMLYTPVAAFYNFMAEFHFDISAIERIEQILSISQIPLTVPGRLNQFTQQLEARDISLLYGEKQVLDQVNFSIKPGEVICIDGINGSGKTSFINILLGLISPDKGKLYLDDVELKLEDVQFFRESIGFVPQDVFIYNDSLINNITQGKTYSDDRIISVIEQVGLTDMYQNLETDQLLLLTPKTLSGGMKQKIGLARALIKLPGILILDEPTNHLDPETKQQIKNVICQSGDVSVIYISHDPDMQVAADRVLTLSLGKLTNG</sequence>
<evidence type="ECO:0000256" key="3">
    <source>
        <dbReference type="ARBA" id="ARBA00022741"/>
    </source>
</evidence>
<dbReference type="InterPro" id="IPR003439">
    <property type="entry name" value="ABC_transporter-like_ATP-bd"/>
</dbReference>
<dbReference type="PROSITE" id="PS50893">
    <property type="entry name" value="ABC_TRANSPORTER_2"/>
    <property type="match status" value="1"/>
</dbReference>
<keyword evidence="6 7" id="KW-0472">Membrane</keyword>
<dbReference type="PANTHER" id="PTHR43394:SF1">
    <property type="entry name" value="ATP-BINDING CASSETTE SUB-FAMILY B MEMBER 10, MITOCHONDRIAL"/>
    <property type="match status" value="1"/>
</dbReference>
<dbReference type="Proteomes" id="UP001467690">
    <property type="component" value="Unassembled WGS sequence"/>
</dbReference>
<proteinExistence type="predicted"/>
<keyword evidence="2 7" id="KW-0812">Transmembrane</keyword>
<keyword evidence="11" id="KW-1185">Reference proteome</keyword>